<sequence>MQHSTIANVTISEQYEALVLKDIVQVEHVLRQYINGTVNPATQHHQNTLNTSNPQDQVSTALVTALGIQKLHDDRVEQRLQQLLETLKTTKQAEMKGDHDVSGTAFFKVGAFAVQYESAIALKFSCAGGYDLNAYLANALQLPQNLSAIQINAQLSTNDQHEFTYDLPTLLNALTPYSLQGNLTNLLTPNEEFTGLNLIATQINQAYYLLSLNFPSTPLCGYVKSQFQGTIKKTQDQQIIPPQLTITLRPAQIVTEKNALGDTYRRMVGKQGVTYTKQDIEAVQSAAHTIKSAML</sequence>
<dbReference type="AlphaFoldDB" id="A0A1G1YT16"/>
<reference evidence="1 2" key="1">
    <citation type="journal article" date="2016" name="Nat. Commun.">
        <title>Thousands of microbial genomes shed light on interconnected biogeochemical processes in an aquifer system.</title>
        <authorList>
            <person name="Anantharaman K."/>
            <person name="Brown C.T."/>
            <person name="Hug L.A."/>
            <person name="Sharon I."/>
            <person name="Castelle C.J."/>
            <person name="Probst A.J."/>
            <person name="Thomas B.C."/>
            <person name="Singh A."/>
            <person name="Wilkins M.J."/>
            <person name="Karaoz U."/>
            <person name="Brodie E.L."/>
            <person name="Williams K.H."/>
            <person name="Hubbard S.S."/>
            <person name="Banfield J.F."/>
        </authorList>
    </citation>
    <scope>NUCLEOTIDE SEQUENCE [LARGE SCALE GENOMIC DNA]</scope>
</reference>
<name>A0A1G1YT16_9BACT</name>
<evidence type="ECO:0000313" key="2">
    <source>
        <dbReference type="Proteomes" id="UP000178122"/>
    </source>
</evidence>
<organism evidence="1 2">
    <name type="scientific">Candidatus Buchananbacteria bacterium RIFCSPLOWO2_01_FULL_40_23b</name>
    <dbReference type="NCBI Taxonomy" id="1797544"/>
    <lineage>
        <taxon>Bacteria</taxon>
        <taxon>Candidatus Buchananiibacteriota</taxon>
    </lineage>
</organism>
<protein>
    <submittedName>
        <fullName evidence="1">Uncharacterized protein</fullName>
    </submittedName>
</protein>
<comment type="caution">
    <text evidence="1">The sequence shown here is derived from an EMBL/GenBank/DDBJ whole genome shotgun (WGS) entry which is preliminary data.</text>
</comment>
<gene>
    <name evidence="1" type="ORF">A2912_05815</name>
</gene>
<proteinExistence type="predicted"/>
<accession>A0A1G1YT16</accession>
<evidence type="ECO:0000313" key="1">
    <source>
        <dbReference type="EMBL" id="OGY55512.1"/>
    </source>
</evidence>
<dbReference type="EMBL" id="MHIN01000013">
    <property type="protein sequence ID" value="OGY55512.1"/>
    <property type="molecule type" value="Genomic_DNA"/>
</dbReference>
<dbReference type="Proteomes" id="UP000178122">
    <property type="component" value="Unassembled WGS sequence"/>
</dbReference>